<dbReference type="Gene3D" id="2.120.10.30">
    <property type="entry name" value="TolB, C-terminal domain"/>
    <property type="match status" value="1"/>
</dbReference>
<organism evidence="2 3">
    <name type="scientific">Thalassomonas viridans</name>
    <dbReference type="NCBI Taxonomy" id="137584"/>
    <lineage>
        <taxon>Bacteria</taxon>
        <taxon>Pseudomonadati</taxon>
        <taxon>Pseudomonadota</taxon>
        <taxon>Gammaproteobacteria</taxon>
        <taxon>Alteromonadales</taxon>
        <taxon>Colwelliaceae</taxon>
        <taxon>Thalassomonas</taxon>
    </lineage>
</organism>
<sequence>MMKLIPALTFLFVFVCFPLPASVYPHTAEVKQNNPDETLVGDPLQTLQTRYARIHYHRDYQAFAREIAGRFDAVYLDVSKRIGFKQEEKLDLLVGDEIHLANGTALPLAAGKLIKLYTSAPRSEQGLGFYSDWLDLVLSHELAHKIHLAEPGRSWRSALDSYLLEADAINGGRYPRWVAEGYATIIESEFTGQGRIHSDYVQTLLQQWAIEGQLPTYSELNGTSRYQGRAMTYYQGSAFLYWLQQEYGADKLSHLWRRATAVKYRSFGQAFSGLFLDSPENLYKKFVAEQTYLARLNLGETKPSGKIWRDNGFKVLSSEPSFDRRQLLQLEQDSKGYISLSVFGLEENIKAREAFDNHNRELLTRDPLDVADTRPRVFNPEALYRVKANKKAGWRQARWLDRQHALVLQYQRQDNHELGFELAKVNLKSGRVEKITRGLRLHDYVLTPDRHSVLAISNFAGFNQLLKVSLNDGSWQEVSEKRFNYPMDNLALSPDGRRLALMALYEKTWHIHLYDLGSGQWQVVKLPLQGNYLSYLRWQDSGLYFSASGKKSSASGKKSSASSKKTSGIHAYRLNFSDNSWQQLTRGSHISTGAFTLDENRLFYLVTTSRGQDTYSQDINDMNKPAHGVFAHGQFTLLAVNEPLSAAVQAQEKEETLAGDSQAYAWGPQAATLALGTFVNDKDFGLELLARGGDPLGRLRWQLAWHNADFQQNSALKLKGRWSDINWYTELLDNDYSGPQFDQDSKALRGEVSRTLYLGDNSYLRLSLGLGHEKITRASVQNKLTSYRLQGRFGFDDAIGKFHYGFGLNALAMDYHGGGQDWQRFDYGFSGRAGYKDMRLAYAYRDHDLSHTAPEYAWLTYGGQLTSASSELANNQLLDARFPLAWQSGLRFRRHRVNMLFNGVDFFYLRHKTGESGALSAYGLQMTTRVDNTSPLLDGVSLKFAVNWFETRRHKHEDLMSLSLMYKFK</sequence>
<dbReference type="RefSeq" id="WP_044842125.1">
    <property type="nucleotide sequence ID" value="NZ_CP059733.1"/>
</dbReference>
<dbReference type="KEGG" id="tvd:SG34_020785"/>
<name>A0AAF0C834_9GAMM</name>
<reference evidence="2 3" key="2">
    <citation type="journal article" date="2022" name="Mar. Drugs">
        <title>Bioassay-Guided Fractionation Leads to the Detection of Cholic Acid Generated by the Rare Thalassomonas sp.</title>
        <authorList>
            <person name="Pheiffer F."/>
            <person name="Schneider Y.K."/>
            <person name="Hansen E.H."/>
            <person name="Andersen J.H."/>
            <person name="Isaksson J."/>
            <person name="Busche T."/>
            <person name="R C."/>
            <person name="Kalinowski J."/>
            <person name="Zyl L.V."/>
            <person name="Trindade M."/>
        </authorList>
    </citation>
    <scope>NUCLEOTIDE SEQUENCE [LARGE SCALE GENOMIC DNA]</scope>
    <source>
        <strain evidence="2 3">XOM25</strain>
    </source>
</reference>
<evidence type="ECO:0000313" key="2">
    <source>
        <dbReference type="EMBL" id="WDE03795.1"/>
    </source>
</evidence>
<dbReference type="EMBL" id="CP059733">
    <property type="protein sequence ID" value="WDE03795.1"/>
    <property type="molecule type" value="Genomic_DNA"/>
</dbReference>
<dbReference type="InterPro" id="IPR011042">
    <property type="entry name" value="6-blade_b-propeller_TolB-like"/>
</dbReference>
<protein>
    <recommendedName>
        <fullName evidence="4">Peptidase MA-like domain-containing protein</fullName>
    </recommendedName>
</protein>
<reference evidence="2 3" key="1">
    <citation type="journal article" date="2015" name="Genome Announc.">
        <title>Draft Genome Sequences of Marine Isolates of Thalassomonas viridans and Thalassomonas actiniarum.</title>
        <authorList>
            <person name="Olonade I."/>
            <person name="van Zyl L.J."/>
            <person name="Trindade M."/>
        </authorList>
    </citation>
    <scope>NUCLEOTIDE SEQUENCE [LARGE SCALE GENOMIC DNA]</scope>
    <source>
        <strain evidence="2 3">XOM25</strain>
    </source>
</reference>
<dbReference type="SUPFAM" id="SSF82171">
    <property type="entry name" value="DPP6 N-terminal domain-like"/>
    <property type="match status" value="1"/>
</dbReference>
<keyword evidence="3" id="KW-1185">Reference proteome</keyword>
<proteinExistence type="predicted"/>
<evidence type="ECO:0000256" key="1">
    <source>
        <dbReference type="SAM" id="SignalP"/>
    </source>
</evidence>
<gene>
    <name evidence="2" type="ORF">SG34_020785</name>
</gene>
<accession>A0AAF0C834</accession>
<keyword evidence="1" id="KW-0732">Signal</keyword>
<feature type="signal peptide" evidence="1">
    <location>
        <begin position="1"/>
        <end position="21"/>
    </location>
</feature>
<dbReference type="AlphaFoldDB" id="A0AAF0C834"/>
<feature type="chain" id="PRO_5041933447" description="Peptidase MA-like domain-containing protein" evidence="1">
    <location>
        <begin position="22"/>
        <end position="969"/>
    </location>
</feature>
<evidence type="ECO:0008006" key="4">
    <source>
        <dbReference type="Google" id="ProtNLM"/>
    </source>
</evidence>
<dbReference type="Proteomes" id="UP000032352">
    <property type="component" value="Chromosome"/>
</dbReference>
<evidence type="ECO:0000313" key="3">
    <source>
        <dbReference type="Proteomes" id="UP000032352"/>
    </source>
</evidence>